<accession>A0A4R1NN34</accession>
<sequence length="198" mass="21255">MMTYDTPRSAPPCLSPNGEYAGDNPGDSAHAVGSGNPVHSPPPRRRSPSGSFNGKRILRNLAWAARLFWFTHIPVMLHVAGACRLPATPIIQGIGCATRPLQIAGNFVPVNEQRKGIFNLPASHGDSANPFDSVTLKYRRPPREAMARSFLPVVVTIQINSSCGKAARTCNVKHDGYIAIKGIASRVLSDTITVIGSF</sequence>
<keyword evidence="3" id="KW-1185">Reference proteome</keyword>
<protein>
    <submittedName>
        <fullName evidence="2">Uncharacterized protein</fullName>
    </submittedName>
</protein>
<dbReference type="Proteomes" id="UP000294555">
    <property type="component" value="Unassembled WGS sequence"/>
</dbReference>
<dbReference type="EMBL" id="SJOI01000001">
    <property type="protein sequence ID" value="TCL05700.1"/>
    <property type="molecule type" value="Genomic_DNA"/>
</dbReference>
<reference evidence="2 3" key="1">
    <citation type="submission" date="2019-02" db="EMBL/GenBank/DDBJ databases">
        <title>Investigation of anaerobic lignin degradation for improved lignocellulosic biofuels.</title>
        <authorList>
            <person name="Deangelis K."/>
        </authorList>
    </citation>
    <scope>NUCLEOTIDE SEQUENCE [LARGE SCALE GENOMIC DNA]</scope>
    <source>
        <strain evidence="2 3">159R</strain>
    </source>
</reference>
<comment type="caution">
    <text evidence="2">The sequence shown here is derived from an EMBL/GenBank/DDBJ whole genome shotgun (WGS) entry which is preliminary data.</text>
</comment>
<organism evidence="2 3">
    <name type="scientific">Sodalis ligni</name>
    <dbReference type="NCBI Taxonomy" id="2697027"/>
    <lineage>
        <taxon>Bacteria</taxon>
        <taxon>Pseudomonadati</taxon>
        <taxon>Pseudomonadota</taxon>
        <taxon>Gammaproteobacteria</taxon>
        <taxon>Enterobacterales</taxon>
        <taxon>Bruguierivoracaceae</taxon>
        <taxon>Sodalis</taxon>
    </lineage>
</organism>
<name>A0A4R1NN34_9GAMM</name>
<evidence type="ECO:0000256" key="1">
    <source>
        <dbReference type="SAM" id="MobiDB-lite"/>
    </source>
</evidence>
<dbReference type="AlphaFoldDB" id="A0A4R1NN34"/>
<proteinExistence type="predicted"/>
<gene>
    <name evidence="2" type="ORF">EZJ58_3915</name>
</gene>
<evidence type="ECO:0000313" key="3">
    <source>
        <dbReference type="Proteomes" id="UP000294555"/>
    </source>
</evidence>
<feature type="region of interest" description="Disordered" evidence="1">
    <location>
        <begin position="1"/>
        <end position="51"/>
    </location>
</feature>
<evidence type="ECO:0000313" key="2">
    <source>
        <dbReference type="EMBL" id="TCL05700.1"/>
    </source>
</evidence>